<comment type="similarity">
    <text evidence="1">Belongs to the tRNA-intron endonuclease family.</text>
</comment>
<keyword evidence="7" id="KW-0540">Nuclease</keyword>
<dbReference type="GeneID" id="6997598"/>
<dbReference type="InterPro" id="IPR006677">
    <property type="entry name" value="tRNA_intron_Endonuc_cat-like"/>
</dbReference>
<keyword evidence="7" id="KW-0255">Endonuclease</keyword>
<proteinExistence type="inferred from homology"/>
<evidence type="ECO:0000256" key="1">
    <source>
        <dbReference type="ARBA" id="ARBA00008078"/>
    </source>
</evidence>
<dbReference type="SUPFAM" id="SSF53032">
    <property type="entry name" value="tRNA-intron endonuclease catalytic domain-like"/>
    <property type="match status" value="1"/>
</dbReference>
<dbReference type="CDD" id="cd22363">
    <property type="entry name" value="tRNA-intron_lyase_C"/>
    <property type="match status" value="1"/>
</dbReference>
<dbReference type="PANTHER" id="PTHR13070">
    <property type="entry name" value="TRNA-SPLICING ENDONUCLEASE SUBUNIT SEN34-RELATED"/>
    <property type="match status" value="1"/>
</dbReference>
<dbReference type="GO" id="GO:0000213">
    <property type="term" value="F:tRNA-intron lyase activity"/>
    <property type="evidence" value="ECO:0007669"/>
    <property type="project" value="UniProtKB-EC"/>
</dbReference>
<keyword evidence="3" id="KW-0819">tRNA processing</keyword>
<dbReference type="GO" id="GO:0003676">
    <property type="term" value="F:nucleic acid binding"/>
    <property type="evidence" value="ECO:0007669"/>
    <property type="project" value="InterPro"/>
</dbReference>
<dbReference type="AlphaFoldDB" id="B6AIU9"/>
<dbReference type="GO" id="GO:0016787">
    <property type="term" value="F:hydrolase activity"/>
    <property type="evidence" value="ECO:0007669"/>
    <property type="project" value="UniProtKB-KW"/>
</dbReference>
<reference evidence="7" key="1">
    <citation type="submission" date="2008-06" db="EMBL/GenBank/DDBJ databases">
        <authorList>
            <person name="Lorenzi H."/>
            <person name="Inman J."/>
            <person name="Miller J."/>
            <person name="Schobel S."/>
            <person name="Amedeo P."/>
            <person name="Caler E.V."/>
            <person name="da Silva J."/>
        </authorList>
    </citation>
    <scope>NUCLEOTIDE SEQUENCE [LARGE SCALE GENOMIC DNA]</scope>
    <source>
        <strain evidence="7">RN66</strain>
    </source>
</reference>
<evidence type="ECO:0000256" key="2">
    <source>
        <dbReference type="ARBA" id="ARBA00012573"/>
    </source>
</evidence>
<accession>B6AIU9</accession>
<dbReference type="GO" id="GO:0005634">
    <property type="term" value="C:nucleus"/>
    <property type="evidence" value="ECO:0007669"/>
    <property type="project" value="UniProtKB-ARBA"/>
</dbReference>
<name>B6AIU9_CRYMR</name>
<evidence type="ECO:0000313" key="7">
    <source>
        <dbReference type="EMBL" id="EEA08140.1"/>
    </source>
</evidence>
<dbReference type="Gene3D" id="3.40.1350.10">
    <property type="match status" value="1"/>
</dbReference>
<evidence type="ECO:0000256" key="4">
    <source>
        <dbReference type="ARBA" id="ARBA00023239"/>
    </source>
</evidence>
<organism evidence="7 8">
    <name type="scientific">Cryptosporidium muris (strain RN66)</name>
    <dbReference type="NCBI Taxonomy" id="441375"/>
    <lineage>
        <taxon>Eukaryota</taxon>
        <taxon>Sar</taxon>
        <taxon>Alveolata</taxon>
        <taxon>Apicomplexa</taxon>
        <taxon>Conoidasida</taxon>
        <taxon>Coccidia</taxon>
        <taxon>Eucoccidiorida</taxon>
        <taxon>Eimeriorina</taxon>
        <taxon>Cryptosporidiidae</taxon>
        <taxon>Cryptosporidium</taxon>
    </lineage>
</organism>
<dbReference type="EC" id="4.6.1.16" evidence="2"/>
<keyword evidence="4" id="KW-0456">Lyase</keyword>
<dbReference type="OrthoDB" id="344125at2759"/>
<dbReference type="InterPro" id="IPR011856">
    <property type="entry name" value="tRNA_endonuc-like_dom_sf"/>
</dbReference>
<keyword evidence="8" id="KW-1185">Reference proteome</keyword>
<evidence type="ECO:0000256" key="3">
    <source>
        <dbReference type="ARBA" id="ARBA00022694"/>
    </source>
</evidence>
<keyword evidence="7" id="KW-0378">Hydrolase</keyword>
<comment type="catalytic activity">
    <reaction evidence="5">
        <text>pretRNA = a 3'-half-tRNA molecule with a 5'-OH end + a 5'-half-tRNA molecule with a 2',3'-cyclic phosphate end + an intron with a 2',3'-cyclic phosphate and a 5'-hydroxyl terminus.</text>
        <dbReference type="EC" id="4.6.1.16"/>
    </reaction>
</comment>
<sequence>MSQDCGLSKITTNIYYYDELKAKKIITYPIGHIPRKCQNKNGLGLPLGIMKFQNSLVSLSDEEFKKVGTTDEYEAVANDLFRNHNYYVLEGSKYGCDFKIYDKDPDFNHSIALVHVVMEPFEVSVGDMILWQRLAHSVNKKMMIAMVSKKTSSCNKDDYIKSNNLNNKSNHTNLSDVEFNSRIAEVKSERKLYKQINMNKICHSNGDIQLIVPKNINNTDENDTSLQSNQNEYNVIDSLEYVWEIRYFTCENIPLST</sequence>
<dbReference type="Pfam" id="PF01974">
    <property type="entry name" value="tRNA_int_endo"/>
    <property type="match status" value="1"/>
</dbReference>
<dbReference type="Proteomes" id="UP000001460">
    <property type="component" value="Unassembled WGS sequence"/>
</dbReference>
<evidence type="ECO:0000313" key="8">
    <source>
        <dbReference type="Proteomes" id="UP000001460"/>
    </source>
</evidence>
<dbReference type="PANTHER" id="PTHR13070:SF0">
    <property type="entry name" value="TRNA-SPLICING ENDONUCLEASE SUBUNIT SEN34"/>
    <property type="match status" value="1"/>
</dbReference>
<dbReference type="VEuPathDB" id="CryptoDB:CMU_010880"/>
<evidence type="ECO:0000259" key="6">
    <source>
        <dbReference type="Pfam" id="PF01974"/>
    </source>
</evidence>
<feature type="domain" description="tRNA intron endonuclease catalytic" evidence="6">
    <location>
        <begin position="81"/>
        <end position="150"/>
    </location>
</feature>
<protein>
    <recommendedName>
        <fullName evidence="2">tRNA-intron lyase</fullName>
        <ecNumber evidence="2">4.6.1.16</ecNumber>
    </recommendedName>
</protein>
<gene>
    <name evidence="7" type="ORF">CMU_010880</name>
</gene>
<evidence type="ECO:0000256" key="5">
    <source>
        <dbReference type="ARBA" id="ARBA00034031"/>
    </source>
</evidence>
<dbReference type="GO" id="GO:0000379">
    <property type="term" value="P:tRNA-type intron splice site recognition and cleavage"/>
    <property type="evidence" value="ECO:0007669"/>
    <property type="project" value="TreeGrafter"/>
</dbReference>
<dbReference type="InterPro" id="IPR036167">
    <property type="entry name" value="tRNA_intron_Endo_cat-like_sf"/>
</dbReference>
<dbReference type="EMBL" id="DS989737">
    <property type="protein sequence ID" value="EEA08140.1"/>
    <property type="molecule type" value="Genomic_DNA"/>
</dbReference>
<dbReference type="RefSeq" id="XP_002142489.1">
    <property type="nucleotide sequence ID" value="XM_002142453.1"/>
</dbReference>